<protein>
    <submittedName>
        <fullName evidence="2">DUF2939 domain-containing protein</fullName>
    </submittedName>
</protein>
<comment type="caution">
    <text evidence="2">The sequence shown here is derived from an EMBL/GenBank/DDBJ whole genome shotgun (WGS) entry which is preliminary data.</text>
</comment>
<evidence type="ECO:0000256" key="1">
    <source>
        <dbReference type="SAM" id="Phobius"/>
    </source>
</evidence>
<name>A0A437MJ37_9PROT</name>
<dbReference type="OrthoDB" id="7276121at2"/>
<proteinExistence type="predicted"/>
<keyword evidence="1" id="KW-0812">Transmembrane</keyword>
<dbReference type="InterPro" id="IPR021330">
    <property type="entry name" value="DUF2939"/>
</dbReference>
<sequence length="207" mass="22390">MMMRVAIHERRDLWEEIWREYDEGRPVSQPAQPVSAPARPAPRRRSRLVRIAGALGLLGLLGTYLAAPFVAAATLGEALARGDAARLEAQVDWARLAPQFAEGLGSQPLSPQADRFLAGMAHDVAQGMATPAGLIGALRDRLPRDAGGFGMIGAVRPLGAREWQVSLHAPGEAEQALSVTLALQDPWRMQWQVVGVQVAPRRADWGL</sequence>
<feature type="transmembrane region" description="Helical" evidence="1">
    <location>
        <begin position="48"/>
        <end position="67"/>
    </location>
</feature>
<keyword evidence="1" id="KW-0472">Membrane</keyword>
<gene>
    <name evidence="2" type="ORF">EOD42_07385</name>
</gene>
<evidence type="ECO:0000313" key="3">
    <source>
        <dbReference type="Proteomes" id="UP000282957"/>
    </source>
</evidence>
<evidence type="ECO:0000313" key="2">
    <source>
        <dbReference type="EMBL" id="RVT97636.1"/>
    </source>
</evidence>
<dbReference type="Pfam" id="PF11159">
    <property type="entry name" value="DUF2939"/>
    <property type="match status" value="1"/>
</dbReference>
<keyword evidence="1" id="KW-1133">Transmembrane helix</keyword>
<dbReference type="AlphaFoldDB" id="A0A437MJ37"/>
<dbReference type="Proteomes" id="UP000282957">
    <property type="component" value="Unassembled WGS sequence"/>
</dbReference>
<reference evidence="2 3" key="1">
    <citation type="submission" date="2019-01" db="EMBL/GenBank/DDBJ databases">
        <authorList>
            <person name="Chen W.-M."/>
        </authorList>
    </citation>
    <scope>NUCLEOTIDE SEQUENCE [LARGE SCALE GENOMIC DNA]</scope>
    <source>
        <strain evidence="2 3">CCP-6</strain>
    </source>
</reference>
<keyword evidence="3" id="KW-1185">Reference proteome</keyword>
<accession>A0A437MJ37</accession>
<dbReference type="EMBL" id="SACL01000002">
    <property type="protein sequence ID" value="RVT97636.1"/>
    <property type="molecule type" value="Genomic_DNA"/>
</dbReference>
<organism evidence="2 3">
    <name type="scientific">Rhodovarius crocodyli</name>
    <dbReference type="NCBI Taxonomy" id="1979269"/>
    <lineage>
        <taxon>Bacteria</taxon>
        <taxon>Pseudomonadati</taxon>
        <taxon>Pseudomonadota</taxon>
        <taxon>Alphaproteobacteria</taxon>
        <taxon>Acetobacterales</taxon>
        <taxon>Roseomonadaceae</taxon>
        <taxon>Rhodovarius</taxon>
    </lineage>
</organism>